<sequence>MGCKDTKVEGAEVISPKEAHTLLKTNNILLIDVRTPEEFDSGHIENAKNFDFKSNAFNEAIQTLEKEQPIIVYCRSGKRSTKSIKNFREAGFTKLYMLKGGLLKWEDTGYKTTSK</sequence>
<dbReference type="PROSITE" id="PS50206">
    <property type="entry name" value="RHODANESE_3"/>
    <property type="match status" value="1"/>
</dbReference>
<dbReference type="SMART" id="SM00450">
    <property type="entry name" value="RHOD"/>
    <property type="match status" value="1"/>
</dbReference>
<dbReference type="Pfam" id="PF00581">
    <property type="entry name" value="Rhodanese"/>
    <property type="match status" value="1"/>
</dbReference>
<feature type="domain" description="Rhodanese" evidence="1">
    <location>
        <begin position="24"/>
        <end position="114"/>
    </location>
</feature>
<dbReference type="EMBL" id="BAABCY010000016">
    <property type="protein sequence ID" value="GAA3557374.1"/>
    <property type="molecule type" value="Genomic_DNA"/>
</dbReference>
<dbReference type="CDD" id="cd00158">
    <property type="entry name" value="RHOD"/>
    <property type="match status" value="1"/>
</dbReference>
<proteinExistence type="predicted"/>
<accession>A0ABP6WVM3</accession>
<dbReference type="InterPro" id="IPR001763">
    <property type="entry name" value="Rhodanese-like_dom"/>
</dbReference>
<dbReference type="Proteomes" id="UP001500954">
    <property type="component" value="Unassembled WGS sequence"/>
</dbReference>
<keyword evidence="3" id="KW-1185">Reference proteome</keyword>
<name>A0ABP6WVM3_9FLAO</name>
<dbReference type="SUPFAM" id="SSF52821">
    <property type="entry name" value="Rhodanese/Cell cycle control phosphatase"/>
    <property type="match status" value="1"/>
</dbReference>
<dbReference type="InterPro" id="IPR036873">
    <property type="entry name" value="Rhodanese-like_dom_sf"/>
</dbReference>
<gene>
    <name evidence="2" type="ORF">GCM10022395_05870</name>
</gene>
<evidence type="ECO:0000313" key="3">
    <source>
        <dbReference type="Proteomes" id="UP001500954"/>
    </source>
</evidence>
<evidence type="ECO:0000313" key="2">
    <source>
        <dbReference type="EMBL" id="GAA3557374.1"/>
    </source>
</evidence>
<dbReference type="InterPro" id="IPR050229">
    <property type="entry name" value="GlpE_sulfurtransferase"/>
</dbReference>
<protein>
    <recommendedName>
        <fullName evidence="1">Rhodanese domain-containing protein</fullName>
    </recommendedName>
</protein>
<dbReference type="PANTHER" id="PTHR43031">
    <property type="entry name" value="FAD-DEPENDENT OXIDOREDUCTASE"/>
    <property type="match status" value="1"/>
</dbReference>
<organism evidence="2 3">
    <name type="scientific">Snuella lapsa</name>
    <dbReference type="NCBI Taxonomy" id="870481"/>
    <lineage>
        <taxon>Bacteria</taxon>
        <taxon>Pseudomonadati</taxon>
        <taxon>Bacteroidota</taxon>
        <taxon>Flavobacteriia</taxon>
        <taxon>Flavobacteriales</taxon>
        <taxon>Flavobacteriaceae</taxon>
        <taxon>Snuella</taxon>
    </lineage>
</organism>
<dbReference type="Gene3D" id="3.40.250.10">
    <property type="entry name" value="Rhodanese-like domain"/>
    <property type="match status" value="1"/>
</dbReference>
<reference evidence="3" key="1">
    <citation type="journal article" date="2019" name="Int. J. Syst. Evol. Microbiol.">
        <title>The Global Catalogue of Microorganisms (GCM) 10K type strain sequencing project: providing services to taxonomists for standard genome sequencing and annotation.</title>
        <authorList>
            <consortium name="The Broad Institute Genomics Platform"/>
            <consortium name="The Broad Institute Genome Sequencing Center for Infectious Disease"/>
            <person name="Wu L."/>
            <person name="Ma J."/>
        </authorList>
    </citation>
    <scope>NUCLEOTIDE SEQUENCE [LARGE SCALE GENOMIC DNA]</scope>
    <source>
        <strain evidence="3">JCM 17111</strain>
    </source>
</reference>
<comment type="caution">
    <text evidence="2">The sequence shown here is derived from an EMBL/GenBank/DDBJ whole genome shotgun (WGS) entry which is preliminary data.</text>
</comment>
<evidence type="ECO:0000259" key="1">
    <source>
        <dbReference type="PROSITE" id="PS50206"/>
    </source>
</evidence>
<dbReference type="PANTHER" id="PTHR43031:SF1">
    <property type="entry name" value="PYRIDINE NUCLEOTIDE-DISULPHIDE OXIDOREDUCTASE"/>
    <property type="match status" value="1"/>
</dbReference>